<organism evidence="1 2">
    <name type="scientific">Auriscalpium vulgare</name>
    <dbReference type="NCBI Taxonomy" id="40419"/>
    <lineage>
        <taxon>Eukaryota</taxon>
        <taxon>Fungi</taxon>
        <taxon>Dikarya</taxon>
        <taxon>Basidiomycota</taxon>
        <taxon>Agaricomycotina</taxon>
        <taxon>Agaricomycetes</taxon>
        <taxon>Russulales</taxon>
        <taxon>Auriscalpiaceae</taxon>
        <taxon>Auriscalpium</taxon>
    </lineage>
</organism>
<reference evidence="1" key="2">
    <citation type="journal article" date="2022" name="New Phytol.">
        <title>Evolutionary transition to the ectomycorrhizal habit in the genomes of a hyperdiverse lineage of mushroom-forming fungi.</title>
        <authorList>
            <person name="Looney B."/>
            <person name="Miyauchi S."/>
            <person name="Morin E."/>
            <person name="Drula E."/>
            <person name="Courty P.E."/>
            <person name="Kohler A."/>
            <person name="Kuo A."/>
            <person name="LaButti K."/>
            <person name="Pangilinan J."/>
            <person name="Lipzen A."/>
            <person name="Riley R."/>
            <person name="Andreopoulos W."/>
            <person name="He G."/>
            <person name="Johnson J."/>
            <person name="Nolan M."/>
            <person name="Tritt A."/>
            <person name="Barry K.W."/>
            <person name="Grigoriev I.V."/>
            <person name="Nagy L.G."/>
            <person name="Hibbett D."/>
            <person name="Henrissat B."/>
            <person name="Matheny P.B."/>
            <person name="Labbe J."/>
            <person name="Martin F.M."/>
        </authorList>
    </citation>
    <scope>NUCLEOTIDE SEQUENCE</scope>
    <source>
        <strain evidence="1">FP105234-sp</strain>
    </source>
</reference>
<protein>
    <submittedName>
        <fullName evidence="1">Uncharacterized protein</fullName>
    </submittedName>
</protein>
<reference evidence="1" key="1">
    <citation type="submission" date="2021-02" db="EMBL/GenBank/DDBJ databases">
        <authorList>
            <consortium name="DOE Joint Genome Institute"/>
            <person name="Ahrendt S."/>
            <person name="Looney B.P."/>
            <person name="Miyauchi S."/>
            <person name="Morin E."/>
            <person name="Drula E."/>
            <person name="Courty P.E."/>
            <person name="Chicoki N."/>
            <person name="Fauchery L."/>
            <person name="Kohler A."/>
            <person name="Kuo A."/>
            <person name="Labutti K."/>
            <person name="Pangilinan J."/>
            <person name="Lipzen A."/>
            <person name="Riley R."/>
            <person name="Andreopoulos W."/>
            <person name="He G."/>
            <person name="Johnson J."/>
            <person name="Barry K.W."/>
            <person name="Grigoriev I.V."/>
            <person name="Nagy L."/>
            <person name="Hibbett D."/>
            <person name="Henrissat B."/>
            <person name="Matheny P.B."/>
            <person name="Labbe J."/>
            <person name="Martin F."/>
        </authorList>
    </citation>
    <scope>NUCLEOTIDE SEQUENCE</scope>
    <source>
        <strain evidence="1">FP105234-sp</strain>
    </source>
</reference>
<sequence length="193" mass="20915">MTTMPTRPQKREATGAWRLAPTHDSVHGKALLICAHTTRLTSWQSARSRPSEHDTTIPRAIPVQLDARAGGTACMPQSGWVDPGARSATIAGPTVEMFEHPGQAEDYDGRRESLVSDRCLRPVLSSDSNESQKQPYASTLPRHHCLVATGVGTDVRYTRSPTARVQVTSCTFSAAHSARSRTPTSASSPVLVW</sequence>
<evidence type="ECO:0000313" key="2">
    <source>
        <dbReference type="Proteomes" id="UP000814033"/>
    </source>
</evidence>
<dbReference type="Proteomes" id="UP000814033">
    <property type="component" value="Unassembled WGS sequence"/>
</dbReference>
<proteinExistence type="predicted"/>
<comment type="caution">
    <text evidence="1">The sequence shown here is derived from an EMBL/GenBank/DDBJ whole genome shotgun (WGS) entry which is preliminary data.</text>
</comment>
<name>A0ACB8R7F7_9AGAM</name>
<evidence type="ECO:0000313" key="1">
    <source>
        <dbReference type="EMBL" id="KAI0039822.1"/>
    </source>
</evidence>
<gene>
    <name evidence="1" type="ORF">FA95DRAFT_982253</name>
</gene>
<accession>A0ACB8R7F7</accession>
<keyword evidence="2" id="KW-1185">Reference proteome</keyword>
<dbReference type="EMBL" id="MU276259">
    <property type="protein sequence ID" value="KAI0039822.1"/>
    <property type="molecule type" value="Genomic_DNA"/>
</dbReference>